<dbReference type="Proteomes" id="UP000053989">
    <property type="component" value="Unassembled WGS sequence"/>
</dbReference>
<organism evidence="2 3">
    <name type="scientific">Scleroderma citrinum Foug A</name>
    <dbReference type="NCBI Taxonomy" id="1036808"/>
    <lineage>
        <taxon>Eukaryota</taxon>
        <taxon>Fungi</taxon>
        <taxon>Dikarya</taxon>
        <taxon>Basidiomycota</taxon>
        <taxon>Agaricomycotina</taxon>
        <taxon>Agaricomycetes</taxon>
        <taxon>Agaricomycetidae</taxon>
        <taxon>Boletales</taxon>
        <taxon>Sclerodermatineae</taxon>
        <taxon>Sclerodermataceae</taxon>
        <taxon>Scleroderma</taxon>
    </lineage>
</organism>
<proteinExistence type="predicted"/>
<dbReference type="InParanoid" id="A0A0C3D6M0"/>
<evidence type="ECO:0000313" key="3">
    <source>
        <dbReference type="Proteomes" id="UP000053989"/>
    </source>
</evidence>
<accession>A0A0C3D6M0</accession>
<sequence length="56" mass="6677">LPCCIVALMFWSDATQLTAFGDAKLWPLYMYFRNESKYTRWQPSAYLCDHIAYFQT</sequence>
<dbReference type="Pfam" id="PF18759">
    <property type="entry name" value="Plavaka"/>
    <property type="match status" value="1"/>
</dbReference>
<dbReference type="EMBL" id="KN822227">
    <property type="protein sequence ID" value="KIM52054.1"/>
    <property type="molecule type" value="Genomic_DNA"/>
</dbReference>
<protein>
    <submittedName>
        <fullName evidence="2">Uncharacterized protein</fullName>
    </submittedName>
</protein>
<dbReference type="OrthoDB" id="3208495at2759"/>
<feature type="chain" id="PRO_5002163048" evidence="1">
    <location>
        <begin position="20"/>
        <end position="56"/>
    </location>
</feature>
<dbReference type="AlphaFoldDB" id="A0A0C3D6M0"/>
<dbReference type="STRING" id="1036808.A0A0C3D6M0"/>
<keyword evidence="3" id="KW-1185">Reference proteome</keyword>
<reference evidence="3" key="2">
    <citation type="submission" date="2015-01" db="EMBL/GenBank/DDBJ databases">
        <title>Evolutionary Origins and Diversification of the Mycorrhizal Mutualists.</title>
        <authorList>
            <consortium name="DOE Joint Genome Institute"/>
            <consortium name="Mycorrhizal Genomics Consortium"/>
            <person name="Kohler A."/>
            <person name="Kuo A."/>
            <person name="Nagy L.G."/>
            <person name="Floudas D."/>
            <person name="Copeland A."/>
            <person name="Barry K.W."/>
            <person name="Cichocki N."/>
            <person name="Veneault-Fourrey C."/>
            <person name="LaButti K."/>
            <person name="Lindquist E.A."/>
            <person name="Lipzen A."/>
            <person name="Lundell T."/>
            <person name="Morin E."/>
            <person name="Murat C."/>
            <person name="Riley R."/>
            <person name="Ohm R."/>
            <person name="Sun H."/>
            <person name="Tunlid A."/>
            <person name="Henrissat B."/>
            <person name="Grigoriev I.V."/>
            <person name="Hibbett D.S."/>
            <person name="Martin F."/>
        </authorList>
    </citation>
    <scope>NUCLEOTIDE SEQUENCE [LARGE SCALE GENOMIC DNA]</scope>
    <source>
        <strain evidence="3">Foug A</strain>
    </source>
</reference>
<feature type="non-terminal residue" evidence="2">
    <location>
        <position position="1"/>
    </location>
</feature>
<feature type="signal peptide" evidence="1">
    <location>
        <begin position="1"/>
        <end position="19"/>
    </location>
</feature>
<keyword evidence="1" id="KW-0732">Signal</keyword>
<evidence type="ECO:0000313" key="2">
    <source>
        <dbReference type="EMBL" id="KIM52054.1"/>
    </source>
</evidence>
<reference evidence="2 3" key="1">
    <citation type="submission" date="2014-04" db="EMBL/GenBank/DDBJ databases">
        <authorList>
            <consortium name="DOE Joint Genome Institute"/>
            <person name="Kuo A."/>
            <person name="Kohler A."/>
            <person name="Nagy L.G."/>
            <person name="Floudas D."/>
            <person name="Copeland A."/>
            <person name="Barry K.W."/>
            <person name="Cichocki N."/>
            <person name="Veneault-Fourrey C."/>
            <person name="LaButti K."/>
            <person name="Lindquist E.A."/>
            <person name="Lipzen A."/>
            <person name="Lundell T."/>
            <person name="Morin E."/>
            <person name="Murat C."/>
            <person name="Sun H."/>
            <person name="Tunlid A."/>
            <person name="Henrissat B."/>
            <person name="Grigoriev I.V."/>
            <person name="Hibbett D.S."/>
            <person name="Martin F."/>
            <person name="Nordberg H.P."/>
            <person name="Cantor M.N."/>
            <person name="Hua S.X."/>
        </authorList>
    </citation>
    <scope>NUCLEOTIDE SEQUENCE [LARGE SCALE GENOMIC DNA]</scope>
    <source>
        <strain evidence="2 3">Foug A</strain>
    </source>
</reference>
<name>A0A0C3D6M0_9AGAM</name>
<dbReference type="HOGENOM" id="CLU_173719_1_0_1"/>
<dbReference type="InterPro" id="IPR041078">
    <property type="entry name" value="Plavaka"/>
</dbReference>
<evidence type="ECO:0000256" key="1">
    <source>
        <dbReference type="SAM" id="SignalP"/>
    </source>
</evidence>
<gene>
    <name evidence="2" type="ORF">SCLCIDRAFT_81908</name>
</gene>
<feature type="non-terminal residue" evidence="2">
    <location>
        <position position="56"/>
    </location>
</feature>